<evidence type="ECO:0000256" key="2">
    <source>
        <dbReference type="SAM" id="Phobius"/>
    </source>
</evidence>
<keyword evidence="2" id="KW-0472">Membrane</keyword>
<sequence>MKDADTTFRALRPAALDELAGEAHERRRDAEVERIMRTSAEPRTVPRAVTRPGRRPLLLAAGAAAAAVVAGAGAVAVTGGGDGPARRHAPATQASPVDARTFLLASAKTAERAPVKPGRYWYERIQTRVVHEYEHDLPGRTLPRPSPGSRKGRPKPKRLPYTFVTTGRQESWTARSPRDRTRTITGIGVRASFPTPRDQAQWRRAGAPELLSKEDRTRSVNNYDMPIRYQIGNAQVSMDELRRLPVDAAALGRELRRRYEADVRKAGGAANVDPYPYYIWMTAQDLLAGPITPGTKAALYRVLAGQQGVRSDGAVADPLGRRGVAVSMGGPGDRIRLVIDPKTAELLAYESFVGADGAPGLSETYEQTGWVNALDQRP</sequence>
<dbReference type="AlphaFoldDB" id="A0A7D3W2V3"/>
<evidence type="ECO:0000313" key="4">
    <source>
        <dbReference type="Proteomes" id="UP000501240"/>
    </source>
</evidence>
<accession>A0A7D3W2V3</accession>
<feature type="transmembrane region" description="Helical" evidence="2">
    <location>
        <begin position="57"/>
        <end position="77"/>
    </location>
</feature>
<protein>
    <recommendedName>
        <fullName evidence="5">CU044_5270 family protein</fullName>
    </recommendedName>
</protein>
<keyword evidence="2" id="KW-1133">Transmembrane helix</keyword>
<dbReference type="InterPro" id="IPR006311">
    <property type="entry name" value="TAT_signal"/>
</dbReference>
<name>A0A7D3W2V3_ACTVE</name>
<evidence type="ECO:0008006" key="5">
    <source>
        <dbReference type="Google" id="ProtNLM"/>
    </source>
</evidence>
<gene>
    <name evidence="3" type="ORF">ACTIVE_8887</name>
</gene>
<organism evidence="3 4">
    <name type="scientific">Actinomadura verrucosospora</name>
    <dbReference type="NCBI Taxonomy" id="46165"/>
    <lineage>
        <taxon>Bacteria</taxon>
        <taxon>Bacillati</taxon>
        <taxon>Actinomycetota</taxon>
        <taxon>Actinomycetes</taxon>
        <taxon>Streptosporangiales</taxon>
        <taxon>Thermomonosporaceae</taxon>
        <taxon>Actinomadura</taxon>
    </lineage>
</organism>
<feature type="region of interest" description="Disordered" evidence="1">
    <location>
        <begin position="136"/>
        <end position="160"/>
    </location>
</feature>
<evidence type="ECO:0000256" key="1">
    <source>
        <dbReference type="SAM" id="MobiDB-lite"/>
    </source>
</evidence>
<keyword evidence="2" id="KW-0812">Transmembrane</keyword>
<dbReference type="PROSITE" id="PS51318">
    <property type="entry name" value="TAT"/>
    <property type="match status" value="1"/>
</dbReference>
<dbReference type="NCBIfam" id="NF038083">
    <property type="entry name" value="CU044_5270_fam"/>
    <property type="match status" value="1"/>
</dbReference>
<dbReference type="Proteomes" id="UP000501240">
    <property type="component" value="Chromosome"/>
</dbReference>
<dbReference type="EMBL" id="CP053892">
    <property type="protein sequence ID" value="QKG27234.1"/>
    <property type="molecule type" value="Genomic_DNA"/>
</dbReference>
<proteinExistence type="predicted"/>
<dbReference type="InterPro" id="IPR047789">
    <property type="entry name" value="CU044_5270-like"/>
</dbReference>
<reference evidence="3 4" key="1">
    <citation type="submission" date="2020-05" db="EMBL/GenBank/DDBJ databases">
        <title>Actinomadura verrucosospora NRRL-B18236 (PFL_A860) Genome sequencing and assembly.</title>
        <authorList>
            <person name="Samborskyy M."/>
        </authorList>
    </citation>
    <scope>NUCLEOTIDE SEQUENCE [LARGE SCALE GENOMIC DNA]</scope>
    <source>
        <strain evidence="3 4">NRRL:B18236</strain>
    </source>
</reference>
<evidence type="ECO:0000313" key="3">
    <source>
        <dbReference type="EMBL" id="QKG27234.1"/>
    </source>
</evidence>
<keyword evidence="4" id="KW-1185">Reference proteome</keyword>